<evidence type="ECO:0000313" key="1">
    <source>
        <dbReference type="EMBL" id="PON44229.1"/>
    </source>
</evidence>
<feature type="non-terminal residue" evidence="1">
    <location>
        <position position="1"/>
    </location>
</feature>
<comment type="caution">
    <text evidence="1">The sequence shown here is derived from an EMBL/GenBank/DDBJ whole genome shotgun (WGS) entry which is preliminary data.</text>
</comment>
<keyword evidence="2" id="KW-1185">Reference proteome</keyword>
<gene>
    <name evidence="1" type="ORF">TorRG33x02_331330</name>
</gene>
<reference evidence="2" key="1">
    <citation type="submission" date="2016-06" db="EMBL/GenBank/DDBJ databases">
        <title>Parallel loss of symbiosis genes in relatives of nitrogen-fixing non-legume Parasponia.</title>
        <authorList>
            <person name="Van Velzen R."/>
            <person name="Holmer R."/>
            <person name="Bu F."/>
            <person name="Rutten L."/>
            <person name="Van Zeijl A."/>
            <person name="Liu W."/>
            <person name="Santuari L."/>
            <person name="Cao Q."/>
            <person name="Sharma T."/>
            <person name="Shen D."/>
            <person name="Roswanjaya Y."/>
            <person name="Wardhani T."/>
            <person name="Kalhor M.S."/>
            <person name="Jansen J."/>
            <person name="Van den Hoogen J."/>
            <person name="Gungor B."/>
            <person name="Hartog M."/>
            <person name="Hontelez J."/>
            <person name="Verver J."/>
            <person name="Yang W.-C."/>
            <person name="Schijlen E."/>
            <person name="Repin R."/>
            <person name="Schilthuizen M."/>
            <person name="Schranz E."/>
            <person name="Heidstra R."/>
            <person name="Miyata K."/>
            <person name="Fedorova E."/>
            <person name="Kohlen W."/>
            <person name="Bisseling T."/>
            <person name="Smit S."/>
            <person name="Geurts R."/>
        </authorList>
    </citation>
    <scope>NUCLEOTIDE SEQUENCE [LARGE SCALE GENOMIC DNA]</scope>
    <source>
        <strain evidence="2">cv. RG33-2</strain>
    </source>
</reference>
<dbReference type="EMBL" id="JXTC01000598">
    <property type="protein sequence ID" value="PON44229.1"/>
    <property type="molecule type" value="Genomic_DNA"/>
</dbReference>
<accession>A0A2P5B623</accession>
<proteinExistence type="predicted"/>
<dbReference type="AlphaFoldDB" id="A0A2P5B623"/>
<sequence length="89" mass="9553">LGRLPRAGIVVNMDPVHGGYMWAIKCGPASEDAKPLTGGDCNTPNPISSMYREDHGYLSDGPLTGGDCNTLSPISSMFREDHGYLSNRL</sequence>
<protein>
    <submittedName>
        <fullName evidence="1">Uncharacterized protein</fullName>
    </submittedName>
</protein>
<dbReference type="InParanoid" id="A0A2P5B623"/>
<dbReference type="Proteomes" id="UP000237000">
    <property type="component" value="Unassembled WGS sequence"/>
</dbReference>
<name>A0A2P5B623_TREOI</name>
<evidence type="ECO:0000313" key="2">
    <source>
        <dbReference type="Proteomes" id="UP000237000"/>
    </source>
</evidence>
<organism evidence="1 2">
    <name type="scientific">Trema orientale</name>
    <name type="common">Charcoal tree</name>
    <name type="synonym">Celtis orientalis</name>
    <dbReference type="NCBI Taxonomy" id="63057"/>
    <lineage>
        <taxon>Eukaryota</taxon>
        <taxon>Viridiplantae</taxon>
        <taxon>Streptophyta</taxon>
        <taxon>Embryophyta</taxon>
        <taxon>Tracheophyta</taxon>
        <taxon>Spermatophyta</taxon>
        <taxon>Magnoliopsida</taxon>
        <taxon>eudicotyledons</taxon>
        <taxon>Gunneridae</taxon>
        <taxon>Pentapetalae</taxon>
        <taxon>rosids</taxon>
        <taxon>fabids</taxon>
        <taxon>Rosales</taxon>
        <taxon>Cannabaceae</taxon>
        <taxon>Trema</taxon>
    </lineage>
</organism>